<feature type="transmembrane region" description="Helical" evidence="1">
    <location>
        <begin position="36"/>
        <end position="57"/>
    </location>
</feature>
<sequence>MHLTINIVFFGTILILLYIVIDLIRNKGRNLLRKFIFYTFMFYFVYVLQLTMGGITIPPLEARMIKVQWIPFFFVNDWVMHYQANGLDFYFWNSVKLTFYNLIMLVPFGVYLALLFQVKQISKAALMIVILSLAIEVFQLILSYFGVIWARGFDVDDILLNTFGGVIGFMCMRVAMRFRRRIQHKY</sequence>
<dbReference type="OrthoDB" id="4822551at2"/>
<gene>
    <name evidence="3" type="ORF">D1B32_05475</name>
</gene>
<proteinExistence type="predicted"/>
<evidence type="ECO:0000256" key="1">
    <source>
        <dbReference type="SAM" id="Phobius"/>
    </source>
</evidence>
<name>A0A417YM88_9BACI</name>
<dbReference type="PANTHER" id="PTHR36834">
    <property type="entry name" value="MEMBRANE PROTEIN-RELATED"/>
    <property type="match status" value="1"/>
</dbReference>
<keyword evidence="1" id="KW-1133">Transmembrane helix</keyword>
<keyword evidence="4" id="KW-1185">Reference proteome</keyword>
<dbReference type="InterPro" id="IPR053150">
    <property type="entry name" value="Teicoplanin_resist-assoc"/>
</dbReference>
<protein>
    <submittedName>
        <fullName evidence="3">VanZ family protein</fullName>
    </submittedName>
</protein>
<evidence type="ECO:0000313" key="3">
    <source>
        <dbReference type="EMBL" id="RHW34609.1"/>
    </source>
</evidence>
<evidence type="ECO:0000313" key="4">
    <source>
        <dbReference type="Proteomes" id="UP000285456"/>
    </source>
</evidence>
<keyword evidence="1" id="KW-0812">Transmembrane</keyword>
<feature type="transmembrane region" description="Helical" evidence="1">
    <location>
        <begin position="97"/>
        <end position="116"/>
    </location>
</feature>
<dbReference type="RefSeq" id="WP_118888825.1">
    <property type="nucleotide sequence ID" value="NZ_PHUT01000002.1"/>
</dbReference>
<dbReference type="PANTHER" id="PTHR36834:SF1">
    <property type="entry name" value="INTEGRAL MEMBRANE PROTEIN"/>
    <property type="match status" value="1"/>
</dbReference>
<feature type="transmembrane region" description="Helical" evidence="1">
    <location>
        <begin position="158"/>
        <end position="176"/>
    </location>
</feature>
<feature type="domain" description="VanZ-like" evidence="2">
    <location>
        <begin position="35"/>
        <end position="174"/>
    </location>
</feature>
<comment type="caution">
    <text evidence="3">The sequence shown here is derived from an EMBL/GenBank/DDBJ whole genome shotgun (WGS) entry which is preliminary data.</text>
</comment>
<evidence type="ECO:0000259" key="2">
    <source>
        <dbReference type="Pfam" id="PF04892"/>
    </source>
</evidence>
<dbReference type="EMBL" id="QWEH01000002">
    <property type="protein sequence ID" value="RHW34609.1"/>
    <property type="molecule type" value="Genomic_DNA"/>
</dbReference>
<keyword evidence="1" id="KW-0472">Membrane</keyword>
<feature type="transmembrane region" description="Helical" evidence="1">
    <location>
        <begin position="128"/>
        <end position="152"/>
    </location>
</feature>
<dbReference type="InterPro" id="IPR006976">
    <property type="entry name" value="VanZ-like"/>
</dbReference>
<dbReference type="AlphaFoldDB" id="A0A417YM88"/>
<dbReference type="Pfam" id="PF04892">
    <property type="entry name" value="VanZ"/>
    <property type="match status" value="1"/>
</dbReference>
<reference evidence="3 4" key="1">
    <citation type="journal article" date="2007" name="Int. J. Syst. Evol. Microbiol.">
        <title>Oceanobacillus profundus sp. nov., isolated from a deep-sea sediment core.</title>
        <authorList>
            <person name="Kim Y.G."/>
            <person name="Choi D.H."/>
            <person name="Hyun S."/>
            <person name="Cho B.C."/>
        </authorList>
    </citation>
    <scope>NUCLEOTIDE SEQUENCE [LARGE SCALE GENOMIC DNA]</scope>
    <source>
        <strain evidence="3 4">DSM 18246</strain>
    </source>
</reference>
<accession>A0A417YM88</accession>
<feature type="transmembrane region" description="Helical" evidence="1">
    <location>
        <begin position="6"/>
        <end position="24"/>
    </location>
</feature>
<organism evidence="3 4">
    <name type="scientific">Oceanobacillus profundus</name>
    <dbReference type="NCBI Taxonomy" id="372463"/>
    <lineage>
        <taxon>Bacteria</taxon>
        <taxon>Bacillati</taxon>
        <taxon>Bacillota</taxon>
        <taxon>Bacilli</taxon>
        <taxon>Bacillales</taxon>
        <taxon>Bacillaceae</taxon>
        <taxon>Oceanobacillus</taxon>
    </lineage>
</organism>
<dbReference type="Proteomes" id="UP000285456">
    <property type="component" value="Unassembled WGS sequence"/>
</dbReference>